<evidence type="ECO:0000256" key="16">
    <source>
        <dbReference type="ARBA" id="ARBA00055540"/>
    </source>
</evidence>
<dbReference type="GO" id="GO:0005739">
    <property type="term" value="C:mitochondrion"/>
    <property type="evidence" value="ECO:0007669"/>
    <property type="project" value="UniProtKB-SubCell"/>
</dbReference>
<organism evidence="27 28">
    <name type="scientific">Parascaris univalens</name>
    <name type="common">Nematode worm</name>
    <dbReference type="NCBI Taxonomy" id="6257"/>
    <lineage>
        <taxon>Eukaryota</taxon>
        <taxon>Metazoa</taxon>
        <taxon>Ecdysozoa</taxon>
        <taxon>Nematoda</taxon>
        <taxon>Chromadorea</taxon>
        <taxon>Rhabditida</taxon>
        <taxon>Spirurina</taxon>
        <taxon>Ascaridomorpha</taxon>
        <taxon>Ascaridoidea</taxon>
        <taxon>Ascarididae</taxon>
        <taxon>Parascaris</taxon>
    </lineage>
</organism>
<evidence type="ECO:0000256" key="3">
    <source>
        <dbReference type="ARBA" id="ARBA00011233"/>
    </source>
</evidence>
<dbReference type="EC" id="4.1.3.25" evidence="19"/>
<evidence type="ECO:0000256" key="12">
    <source>
        <dbReference type="ARBA" id="ARBA00023239"/>
    </source>
</evidence>
<evidence type="ECO:0000259" key="26">
    <source>
        <dbReference type="Pfam" id="PF03328"/>
    </source>
</evidence>
<evidence type="ECO:0000256" key="6">
    <source>
        <dbReference type="ARBA" id="ARBA00022723"/>
    </source>
</evidence>
<dbReference type="WBParaSite" id="PgR013_g024_t01">
    <property type="protein sequence ID" value="PgR013_g024_t01"/>
    <property type="gene ID" value="PgR013_g024"/>
</dbReference>
<dbReference type="InterPro" id="IPR040442">
    <property type="entry name" value="Pyrv_kinase-like_dom_sf"/>
</dbReference>
<name>A0A915AS85_PARUN</name>
<dbReference type="EC" id="2.3.3.9" evidence="4"/>
<feature type="domain" description="HpcH/HpaI aldolase/citrate lyase" evidence="26">
    <location>
        <begin position="42"/>
        <end position="276"/>
    </location>
</feature>
<evidence type="ECO:0000256" key="19">
    <source>
        <dbReference type="ARBA" id="ARBA00066840"/>
    </source>
</evidence>
<dbReference type="InterPro" id="IPR011206">
    <property type="entry name" value="Citrate_lyase_beta/mcl1/mcl2"/>
</dbReference>
<dbReference type="GO" id="GO:0016787">
    <property type="term" value="F:hydrolase activity"/>
    <property type="evidence" value="ECO:0007669"/>
    <property type="project" value="UniProtKB-KW"/>
</dbReference>
<keyword evidence="9" id="KW-0809">Transit peptide</keyword>
<evidence type="ECO:0000256" key="11">
    <source>
        <dbReference type="ARBA" id="ARBA00023128"/>
    </source>
</evidence>
<comment type="function">
    <text evidence="16">Mitochondrial citramalyl-CoA lyase indirectly involved in the vitamin B12 metabolism. Converts citramalyl-CoA into acetyl-CoA and pyruvate in the C5-dicarboxylate catabolism pathway. The C5-dicarboxylate catabolism pathway is required to detoxify itaconate, a vitamin B12-poisoning metabolite. Also acts as a malate synthase in vitro, converting glyoxylate and acetyl-CoA to malate. Also displays malyl-CoA thioesterase activity. Also acts as a beta-methylmalate synthase in vitro, by mediating conversion of glyoxylate and propionyl-CoA to beta-methylmalate. Also has very weak citramalate synthase activity in vitro.</text>
</comment>
<keyword evidence="6 25" id="KW-0479">Metal-binding</keyword>
<comment type="catalytic activity">
    <reaction evidence="13">
        <text>glyoxylate + acetyl-CoA + H2O = (S)-malate + CoA + H(+)</text>
        <dbReference type="Rhea" id="RHEA:18181"/>
        <dbReference type="ChEBI" id="CHEBI:15377"/>
        <dbReference type="ChEBI" id="CHEBI:15378"/>
        <dbReference type="ChEBI" id="CHEBI:15589"/>
        <dbReference type="ChEBI" id="CHEBI:36655"/>
        <dbReference type="ChEBI" id="CHEBI:57287"/>
        <dbReference type="ChEBI" id="CHEBI:57288"/>
        <dbReference type="EC" id="2.3.3.9"/>
    </reaction>
</comment>
<dbReference type="GO" id="GO:0046872">
    <property type="term" value="F:metal ion binding"/>
    <property type="evidence" value="ECO:0007669"/>
    <property type="project" value="UniProtKB-KW"/>
</dbReference>
<evidence type="ECO:0000256" key="8">
    <source>
        <dbReference type="ARBA" id="ARBA00022842"/>
    </source>
</evidence>
<dbReference type="PANTHER" id="PTHR11105:SF0">
    <property type="entry name" value="CITRAMALYL-COA LYASE, MITOCHONDRIAL"/>
    <property type="match status" value="1"/>
</dbReference>
<sequence length="345" mass="38645">NRMLGRVLPRGYLYRCCSLGRATLCTNSGPKTKSRTRYVPRRAVLYVPGSSEKMLKKVPQIQVDCLVLEMEDGVAMSAKAEARANIRKYLDEVSSKGIHKCLELGVRVNSVASQLIYDDVKELAKSPNMPEAFMVPKVDSVEDLASVFDVFRSTYGDKRIASADSRLVIWIESARALLNMPHILNAAVNLNKSAGFFKIDAVVFGSDDFCADIGATRTKEGSENIYARQRFVTCCKAFSLQAIDSVYIDIKDEEGLKTQCEQGRTWGFDGKQVIHPSQIEVVQNTFLPSAEKVEWARELMKEFVEHEKAGTGAFTFRGHMIDRPLLLQAMNVVKMVERVSKGRDR</sequence>
<dbReference type="SUPFAM" id="SSF51621">
    <property type="entry name" value="Phosphoenolpyruvate/pyruvate domain"/>
    <property type="match status" value="1"/>
</dbReference>
<comment type="subcellular location">
    <subcellularLocation>
        <location evidence="2">Mitochondrion</location>
    </subcellularLocation>
</comment>
<evidence type="ECO:0000256" key="10">
    <source>
        <dbReference type="ARBA" id="ARBA00022990"/>
    </source>
</evidence>
<evidence type="ECO:0000256" key="7">
    <source>
        <dbReference type="ARBA" id="ARBA00022801"/>
    </source>
</evidence>
<evidence type="ECO:0000256" key="22">
    <source>
        <dbReference type="ARBA" id="ARBA00076788"/>
    </source>
</evidence>
<protein>
    <recommendedName>
        <fullName evidence="20">Citramalyl-CoA lyase, mitochondrial</fullName>
        <ecNumber evidence="4">2.3.3.9</ecNumber>
        <ecNumber evidence="18">3.1.2.30</ecNumber>
        <ecNumber evidence="19">4.1.3.25</ecNumber>
    </recommendedName>
    <alternativeName>
        <fullName evidence="22">(3S)-malyl-CoA thioesterase</fullName>
    </alternativeName>
    <alternativeName>
        <fullName evidence="23">Beta-methylmalate synthase</fullName>
    </alternativeName>
    <alternativeName>
        <fullName evidence="21">Malate synthase</fullName>
    </alternativeName>
</protein>
<evidence type="ECO:0000256" key="4">
    <source>
        <dbReference type="ARBA" id="ARBA00012636"/>
    </source>
</evidence>
<dbReference type="PIRSF" id="PIRSF015582">
    <property type="entry name" value="Cit_lyase_B"/>
    <property type="match status" value="1"/>
</dbReference>
<evidence type="ECO:0000256" key="23">
    <source>
        <dbReference type="ARBA" id="ARBA00083020"/>
    </source>
</evidence>
<keyword evidence="8 25" id="KW-0460">Magnesium</keyword>
<comment type="catalytic activity">
    <reaction evidence="14">
        <text>propanoyl-CoA + glyoxylate + H2O = 3-methylmalate + CoA + H(+)</text>
        <dbReference type="Rhea" id="RHEA:47628"/>
        <dbReference type="ChEBI" id="CHEBI:15377"/>
        <dbReference type="ChEBI" id="CHEBI:15378"/>
        <dbReference type="ChEBI" id="CHEBI:36655"/>
        <dbReference type="ChEBI" id="CHEBI:57287"/>
        <dbReference type="ChEBI" id="CHEBI:57392"/>
        <dbReference type="ChEBI" id="CHEBI:87810"/>
    </reaction>
</comment>
<evidence type="ECO:0000256" key="2">
    <source>
        <dbReference type="ARBA" id="ARBA00004173"/>
    </source>
</evidence>
<evidence type="ECO:0000256" key="21">
    <source>
        <dbReference type="ARBA" id="ARBA00076231"/>
    </source>
</evidence>
<dbReference type="GO" id="GO:0047777">
    <property type="term" value="F:(S)-citramalyl-CoA lyase activity"/>
    <property type="evidence" value="ECO:0007669"/>
    <property type="project" value="UniProtKB-EC"/>
</dbReference>
<dbReference type="InterPro" id="IPR005000">
    <property type="entry name" value="Aldolase/citrate-lyase_domain"/>
</dbReference>
<dbReference type="GO" id="GO:0106064">
    <property type="term" value="P:regulation of cobalamin metabolic process"/>
    <property type="evidence" value="ECO:0007669"/>
    <property type="project" value="UniProtKB-ARBA"/>
</dbReference>
<keyword evidence="7" id="KW-0378">Hydrolase</keyword>
<evidence type="ECO:0000256" key="13">
    <source>
        <dbReference type="ARBA" id="ARBA00047918"/>
    </source>
</evidence>
<keyword evidence="27" id="KW-1185">Reference proteome</keyword>
<comment type="cofactor">
    <cofactor evidence="1">
        <name>Mg(2+)</name>
        <dbReference type="ChEBI" id="CHEBI:18420"/>
    </cofactor>
</comment>
<dbReference type="InterPro" id="IPR040186">
    <property type="entry name" value="Citramalyl-CoA_lyase"/>
</dbReference>
<proteinExistence type="inferred from homology"/>
<accession>A0A915AS85</accession>
<evidence type="ECO:0000313" key="28">
    <source>
        <dbReference type="WBParaSite" id="PgR013_g024_t01"/>
    </source>
</evidence>
<keyword evidence="12" id="KW-0456">Lyase</keyword>
<comment type="similarity">
    <text evidence="17">Belongs to the HpcH/HpaI aldolase family. Citrate lyase beta subunit-like subfamily.</text>
</comment>
<evidence type="ECO:0000313" key="27">
    <source>
        <dbReference type="Proteomes" id="UP000887569"/>
    </source>
</evidence>
<feature type="binding site" evidence="25">
    <location>
        <position position="208"/>
    </location>
    <ligand>
        <name>Mg(2+)</name>
        <dbReference type="ChEBI" id="CHEBI:18420"/>
    </ligand>
</feature>
<dbReference type="PANTHER" id="PTHR11105">
    <property type="entry name" value="CITRATE LYASE SUBUNIT BETA-RELATED"/>
    <property type="match status" value="1"/>
</dbReference>
<feature type="binding site" evidence="25">
    <location>
        <position position="172"/>
    </location>
    <ligand>
        <name>Mg(2+)</name>
        <dbReference type="ChEBI" id="CHEBI:18420"/>
    </ligand>
</feature>
<dbReference type="EC" id="3.1.2.30" evidence="18"/>
<feature type="binding site" evidence="24">
    <location>
        <position position="107"/>
    </location>
    <ligand>
        <name>substrate</name>
    </ligand>
</feature>
<dbReference type="GO" id="GO:0004474">
    <property type="term" value="F:malate synthase activity"/>
    <property type="evidence" value="ECO:0007669"/>
    <property type="project" value="UniProtKB-EC"/>
</dbReference>
<keyword evidence="5" id="KW-0808">Transferase</keyword>
<evidence type="ECO:0000256" key="17">
    <source>
        <dbReference type="ARBA" id="ARBA00061542"/>
    </source>
</evidence>
<evidence type="ECO:0000256" key="20">
    <source>
        <dbReference type="ARBA" id="ARBA00072098"/>
    </source>
</evidence>
<evidence type="ECO:0000256" key="25">
    <source>
        <dbReference type="PIRSR" id="PIRSR015582-2"/>
    </source>
</evidence>
<keyword evidence="11" id="KW-0496">Mitochondrion</keyword>
<dbReference type="InterPro" id="IPR015813">
    <property type="entry name" value="Pyrv/PenolPyrv_kinase-like_dom"/>
</dbReference>
<evidence type="ECO:0000256" key="5">
    <source>
        <dbReference type="ARBA" id="ARBA00022679"/>
    </source>
</evidence>
<evidence type="ECO:0000256" key="1">
    <source>
        <dbReference type="ARBA" id="ARBA00001946"/>
    </source>
</evidence>
<dbReference type="AlphaFoldDB" id="A0A915AS85"/>
<comment type="catalytic activity">
    <reaction evidence="15">
        <text>(3S)-citramalyl-CoA = pyruvate + acetyl-CoA</text>
        <dbReference type="Rhea" id="RHEA:22612"/>
        <dbReference type="ChEBI" id="CHEBI:15361"/>
        <dbReference type="ChEBI" id="CHEBI:57288"/>
        <dbReference type="ChEBI" id="CHEBI:58668"/>
        <dbReference type="EC" id="4.1.3.25"/>
    </reaction>
</comment>
<dbReference type="Pfam" id="PF03328">
    <property type="entry name" value="HpcH_HpaI"/>
    <property type="match status" value="1"/>
</dbReference>
<evidence type="ECO:0000256" key="24">
    <source>
        <dbReference type="PIRSR" id="PIRSR015582-1"/>
    </source>
</evidence>
<evidence type="ECO:0000256" key="15">
    <source>
        <dbReference type="ARBA" id="ARBA00051672"/>
    </source>
</evidence>
<evidence type="ECO:0000256" key="18">
    <source>
        <dbReference type="ARBA" id="ARBA00066460"/>
    </source>
</evidence>
<comment type="subunit">
    <text evidence="3">Homotrimer.</text>
</comment>
<feature type="binding site" evidence="24">
    <location>
        <position position="172"/>
    </location>
    <ligand>
        <name>substrate</name>
    </ligand>
</feature>
<evidence type="ECO:0000256" key="9">
    <source>
        <dbReference type="ARBA" id="ARBA00022946"/>
    </source>
</evidence>
<evidence type="ECO:0000256" key="14">
    <source>
        <dbReference type="ARBA" id="ARBA00051623"/>
    </source>
</evidence>
<dbReference type="Gene3D" id="3.20.20.60">
    <property type="entry name" value="Phosphoenolpyruvate-binding domains"/>
    <property type="match status" value="1"/>
</dbReference>
<keyword evidence="10" id="KW-0007">Acetylation</keyword>
<dbReference type="FunFam" id="3.20.20.60:FF:000014">
    <property type="entry name" value="Citrate lyase subunit beta-like protein"/>
    <property type="match status" value="1"/>
</dbReference>
<dbReference type="Proteomes" id="UP000887569">
    <property type="component" value="Unplaced"/>
</dbReference>
<reference evidence="28" key="1">
    <citation type="submission" date="2022-11" db="UniProtKB">
        <authorList>
            <consortium name="WormBaseParasite"/>
        </authorList>
    </citation>
    <scope>IDENTIFICATION</scope>
</reference>